<dbReference type="InterPro" id="IPR030457">
    <property type="entry name" value="ELO_CS"/>
</dbReference>
<feature type="transmembrane region" description="Helical" evidence="10">
    <location>
        <begin position="207"/>
        <end position="229"/>
    </location>
</feature>
<evidence type="ECO:0000256" key="9">
    <source>
        <dbReference type="ARBA" id="ARBA00023160"/>
    </source>
</evidence>
<comment type="subcellular location">
    <subcellularLocation>
        <location evidence="1">Membrane</location>
        <topology evidence="1">Multi-pass membrane protein</topology>
    </subcellularLocation>
</comment>
<evidence type="ECO:0000256" key="4">
    <source>
        <dbReference type="ARBA" id="ARBA00022692"/>
    </source>
</evidence>
<feature type="transmembrane region" description="Helical" evidence="10">
    <location>
        <begin position="261"/>
        <end position="282"/>
    </location>
</feature>
<accession>A0A7R8ZP84</accession>
<evidence type="ECO:0000256" key="6">
    <source>
        <dbReference type="ARBA" id="ARBA00022989"/>
    </source>
</evidence>
<feature type="transmembrane region" description="Helical" evidence="10">
    <location>
        <begin position="289"/>
        <end position="306"/>
    </location>
</feature>
<keyword evidence="7 10" id="KW-0443">Lipid metabolism</keyword>
<dbReference type="PANTHER" id="PTHR11157:SF17">
    <property type="entry name" value="ELONGATION OF VERY LONG CHAIN FATTY ACIDS PROTEIN 6"/>
    <property type="match status" value="1"/>
</dbReference>
<evidence type="ECO:0000256" key="3">
    <source>
        <dbReference type="ARBA" id="ARBA00022679"/>
    </source>
</evidence>
<dbReference type="GO" id="GO:0034626">
    <property type="term" value="P:fatty acid elongation, polyunsaturated fatty acid"/>
    <property type="evidence" value="ECO:0007669"/>
    <property type="project" value="TreeGrafter"/>
</dbReference>
<proteinExistence type="inferred from homology"/>
<organism evidence="11">
    <name type="scientific">Cyprideis torosa</name>
    <dbReference type="NCBI Taxonomy" id="163714"/>
    <lineage>
        <taxon>Eukaryota</taxon>
        <taxon>Metazoa</taxon>
        <taxon>Ecdysozoa</taxon>
        <taxon>Arthropoda</taxon>
        <taxon>Crustacea</taxon>
        <taxon>Oligostraca</taxon>
        <taxon>Ostracoda</taxon>
        <taxon>Podocopa</taxon>
        <taxon>Podocopida</taxon>
        <taxon>Cytherocopina</taxon>
        <taxon>Cytheroidea</taxon>
        <taxon>Cytherideidae</taxon>
        <taxon>Cyprideis</taxon>
    </lineage>
</organism>
<evidence type="ECO:0000256" key="8">
    <source>
        <dbReference type="ARBA" id="ARBA00023136"/>
    </source>
</evidence>
<protein>
    <recommendedName>
        <fullName evidence="10">Elongation of very long chain fatty acids protein</fullName>
        <ecNumber evidence="10">2.3.1.199</ecNumber>
    </recommendedName>
    <alternativeName>
        <fullName evidence="10">Very-long-chain 3-oxoacyl-CoA synthase</fullName>
    </alternativeName>
</protein>
<evidence type="ECO:0000256" key="5">
    <source>
        <dbReference type="ARBA" id="ARBA00022832"/>
    </source>
</evidence>
<keyword evidence="5 10" id="KW-0276">Fatty acid metabolism</keyword>
<evidence type="ECO:0000256" key="7">
    <source>
        <dbReference type="ARBA" id="ARBA00023098"/>
    </source>
</evidence>
<keyword evidence="9 10" id="KW-0275">Fatty acid biosynthesis</keyword>
<dbReference type="GO" id="GO:0030148">
    <property type="term" value="P:sphingolipid biosynthetic process"/>
    <property type="evidence" value="ECO:0007669"/>
    <property type="project" value="TreeGrafter"/>
</dbReference>
<dbReference type="EC" id="2.3.1.199" evidence="10"/>
<dbReference type="PROSITE" id="PS01188">
    <property type="entry name" value="ELO"/>
    <property type="match status" value="1"/>
</dbReference>
<dbReference type="PANTHER" id="PTHR11157">
    <property type="entry name" value="FATTY ACID ACYL TRANSFERASE-RELATED"/>
    <property type="match status" value="1"/>
</dbReference>
<dbReference type="OrthoDB" id="10259681at2759"/>
<evidence type="ECO:0000256" key="10">
    <source>
        <dbReference type="RuleBase" id="RU361115"/>
    </source>
</evidence>
<evidence type="ECO:0000256" key="1">
    <source>
        <dbReference type="ARBA" id="ARBA00004141"/>
    </source>
</evidence>
<dbReference type="GO" id="GO:0019367">
    <property type="term" value="P:fatty acid elongation, saturated fatty acid"/>
    <property type="evidence" value="ECO:0007669"/>
    <property type="project" value="TreeGrafter"/>
</dbReference>
<comment type="similarity">
    <text evidence="10">Belongs to the ELO family.</text>
</comment>
<gene>
    <name evidence="11" type="ORF">CTOB1V02_LOCUS4476</name>
</gene>
<keyword evidence="2 10" id="KW-0444">Lipid biosynthesis</keyword>
<feature type="transmembrane region" description="Helical" evidence="10">
    <location>
        <begin position="312"/>
        <end position="331"/>
    </location>
</feature>
<keyword evidence="6 10" id="KW-1133">Transmembrane helix</keyword>
<dbReference type="Pfam" id="PF01151">
    <property type="entry name" value="ELO"/>
    <property type="match status" value="1"/>
</dbReference>
<feature type="transmembrane region" description="Helical" evidence="10">
    <location>
        <begin position="382"/>
        <end position="402"/>
    </location>
</feature>
<comment type="catalytic activity">
    <reaction evidence="10">
        <text>a very-long-chain acyl-CoA + malonyl-CoA + H(+) = a very-long-chain 3-oxoacyl-CoA + CO2 + CoA</text>
        <dbReference type="Rhea" id="RHEA:32727"/>
        <dbReference type="ChEBI" id="CHEBI:15378"/>
        <dbReference type="ChEBI" id="CHEBI:16526"/>
        <dbReference type="ChEBI" id="CHEBI:57287"/>
        <dbReference type="ChEBI" id="CHEBI:57384"/>
        <dbReference type="ChEBI" id="CHEBI:90725"/>
        <dbReference type="ChEBI" id="CHEBI:90736"/>
        <dbReference type="EC" id="2.3.1.199"/>
    </reaction>
</comment>
<dbReference type="InterPro" id="IPR002076">
    <property type="entry name" value="ELO_fam"/>
</dbReference>
<dbReference type="GO" id="GO:0034625">
    <property type="term" value="P:fatty acid elongation, monounsaturated fatty acid"/>
    <property type="evidence" value="ECO:0007669"/>
    <property type="project" value="TreeGrafter"/>
</dbReference>
<dbReference type="GO" id="GO:0042761">
    <property type="term" value="P:very long-chain fatty acid biosynthetic process"/>
    <property type="evidence" value="ECO:0007669"/>
    <property type="project" value="TreeGrafter"/>
</dbReference>
<feature type="transmembrane region" description="Helical" evidence="10">
    <location>
        <begin position="173"/>
        <end position="195"/>
    </location>
</feature>
<dbReference type="GO" id="GO:0005789">
    <property type="term" value="C:endoplasmic reticulum membrane"/>
    <property type="evidence" value="ECO:0007669"/>
    <property type="project" value="TreeGrafter"/>
</dbReference>
<feature type="transmembrane region" description="Helical" evidence="10">
    <location>
        <begin position="343"/>
        <end position="362"/>
    </location>
</feature>
<evidence type="ECO:0000256" key="2">
    <source>
        <dbReference type="ARBA" id="ARBA00022516"/>
    </source>
</evidence>
<keyword evidence="8 10" id="KW-0472">Membrane</keyword>
<name>A0A7R8ZP84_9CRUS</name>
<reference evidence="11" key="1">
    <citation type="submission" date="2020-11" db="EMBL/GenBank/DDBJ databases">
        <authorList>
            <person name="Tran Van P."/>
        </authorList>
    </citation>
    <scope>NUCLEOTIDE SEQUENCE</scope>
</reference>
<dbReference type="EMBL" id="OB660862">
    <property type="protein sequence ID" value="CAD7226559.1"/>
    <property type="molecule type" value="Genomic_DNA"/>
</dbReference>
<evidence type="ECO:0000313" key="11">
    <source>
        <dbReference type="EMBL" id="CAD7226559.1"/>
    </source>
</evidence>
<keyword evidence="4 10" id="KW-0812">Transmembrane</keyword>
<dbReference type="AlphaFoldDB" id="A0A7R8ZP84"/>
<sequence length="442" mass="50876">MVPKGQNVKAHFYTSVTFLEILWNLEEIVDDDSPGAEFSSTITTPPATAQLTEAFLEEEKIRKVPHPPYSPRRCLINPIVPDGASSHPPYSPRRFSIVLSCDPVSEAPTMDLHGSSNTAFSTNFNNWTDAERKFYTNFNRPPRKFPCLSFYHTDLEKSLDDFALRQGILMHDYWWLSLSIAAIYVVAIFSGQRWMRDRKPYDLTRALIVWNWSLAIFSLLAGIRGWIYFFGEITTGTLDELLCYPGAFQKPQAPGCAGYPIWMWAFVFSKLLELGDTFFIVVRKRPLIFLHYYHHISVLVCILYGYGQGVAVGLIFCMVNALVHFFMYSYYALRSMRIKLPKIVSMTLTAMQIFQMLVALGVNWKTQLISRTMPNCTYTPQVAFLGYFFFATYALLFLHYFYKAYLVDPNSSNSIKRSGSLFSFVNSYNECNFEQSETKKKN</sequence>
<keyword evidence="3 10" id="KW-0808">Transferase</keyword>
<dbReference type="GO" id="GO:0009922">
    <property type="term" value="F:fatty acid elongase activity"/>
    <property type="evidence" value="ECO:0007669"/>
    <property type="project" value="UniProtKB-EC"/>
</dbReference>